<dbReference type="GO" id="GO:0006270">
    <property type="term" value="P:DNA replication initiation"/>
    <property type="evidence" value="ECO:0007669"/>
    <property type="project" value="TreeGrafter"/>
</dbReference>
<comment type="function">
    <text evidence="8">Initiates the restart of stalled replication forks, which reloads the replicative helicase on sites other than the origin of replication. Recognizes and binds to abandoned replication forks and remodels them to uncover a helicase loading site. Promotes assembly of the primosome at these replication forks.</text>
</comment>
<evidence type="ECO:0000256" key="3">
    <source>
        <dbReference type="ARBA" id="ARBA00022723"/>
    </source>
</evidence>
<keyword evidence="6 8" id="KW-0067">ATP-binding</keyword>
<comment type="caution">
    <text evidence="8">As this protein does not have any detectable helicase domains, it probably does not have helicase activity.</text>
</comment>
<dbReference type="Pfam" id="PF17764">
    <property type="entry name" value="PriA_3primeBD"/>
    <property type="match status" value="1"/>
</dbReference>
<name>A0A1T4X5L6_9MICO</name>
<dbReference type="GO" id="GO:0005524">
    <property type="term" value="F:ATP binding"/>
    <property type="evidence" value="ECO:0007669"/>
    <property type="project" value="UniProtKB-UniRule"/>
</dbReference>
<evidence type="ECO:0000256" key="1">
    <source>
        <dbReference type="ARBA" id="ARBA00022515"/>
    </source>
</evidence>
<dbReference type="GO" id="GO:0006302">
    <property type="term" value="P:double-strand break repair"/>
    <property type="evidence" value="ECO:0007669"/>
    <property type="project" value="InterPro"/>
</dbReference>
<keyword evidence="1 8" id="KW-0639">Primosome</keyword>
<proteinExistence type="inferred from homology"/>
<feature type="binding site" evidence="8">
    <location>
        <position position="390"/>
    </location>
    <ligand>
        <name>Zn(2+)</name>
        <dbReference type="ChEBI" id="CHEBI:29105"/>
        <label>1</label>
    </ligand>
</feature>
<keyword evidence="11" id="KW-0378">Hydrolase</keyword>
<keyword evidence="11" id="KW-0347">Helicase</keyword>
<dbReference type="Gene3D" id="3.40.50.300">
    <property type="entry name" value="P-loop containing nucleotide triphosphate hydrolases"/>
    <property type="match status" value="1"/>
</dbReference>
<keyword evidence="4 8" id="KW-0547">Nucleotide-binding</keyword>
<dbReference type="GO" id="GO:1990077">
    <property type="term" value="C:primosome complex"/>
    <property type="evidence" value="ECO:0007669"/>
    <property type="project" value="UniProtKB-UniRule"/>
</dbReference>
<feature type="domain" description="Primosomal protein N' 3' DNA-binding" evidence="10">
    <location>
        <begin position="15"/>
        <end position="115"/>
    </location>
</feature>
<feature type="binding site" evidence="8">
    <location>
        <position position="414"/>
    </location>
    <ligand>
        <name>Zn(2+)</name>
        <dbReference type="ChEBI" id="CHEBI:29105"/>
        <label>2</label>
    </ligand>
</feature>
<dbReference type="GO" id="GO:0008270">
    <property type="term" value="F:zinc ion binding"/>
    <property type="evidence" value="ECO:0007669"/>
    <property type="project" value="UniProtKB-UniRule"/>
</dbReference>
<dbReference type="GO" id="GO:0006310">
    <property type="term" value="P:DNA recombination"/>
    <property type="evidence" value="ECO:0007669"/>
    <property type="project" value="InterPro"/>
</dbReference>
<feature type="binding site" evidence="8">
    <location>
        <position position="417"/>
    </location>
    <ligand>
        <name>Zn(2+)</name>
        <dbReference type="ChEBI" id="CHEBI:29105"/>
        <label>2</label>
    </ligand>
</feature>
<evidence type="ECO:0000256" key="5">
    <source>
        <dbReference type="ARBA" id="ARBA00022833"/>
    </source>
</evidence>
<dbReference type="Gene3D" id="3.40.1440.60">
    <property type="entry name" value="PriA, 3(prime) DNA-binding domain"/>
    <property type="match status" value="1"/>
</dbReference>
<dbReference type="PANTHER" id="PTHR30580">
    <property type="entry name" value="PRIMOSOMAL PROTEIN N"/>
    <property type="match status" value="1"/>
</dbReference>
<keyword evidence="7 8" id="KW-0238">DNA-binding</keyword>
<evidence type="ECO:0000313" key="12">
    <source>
        <dbReference type="Proteomes" id="UP000189735"/>
    </source>
</evidence>
<evidence type="ECO:0000256" key="8">
    <source>
        <dbReference type="HAMAP-Rule" id="MF_00983"/>
    </source>
</evidence>
<keyword evidence="3 8" id="KW-0479">Metal-binding</keyword>
<comment type="subunit">
    <text evidence="8">Component of the replication restart primosome.</text>
</comment>
<dbReference type="EMBL" id="FUYG01000002">
    <property type="protein sequence ID" value="SKA84923.1"/>
    <property type="molecule type" value="Genomic_DNA"/>
</dbReference>
<dbReference type="GO" id="GO:0043138">
    <property type="term" value="F:3'-5' DNA helicase activity"/>
    <property type="evidence" value="ECO:0007669"/>
    <property type="project" value="TreeGrafter"/>
</dbReference>
<reference evidence="12" key="1">
    <citation type="submission" date="2017-02" db="EMBL/GenBank/DDBJ databases">
        <authorList>
            <person name="Varghese N."/>
            <person name="Submissions S."/>
        </authorList>
    </citation>
    <scope>NUCLEOTIDE SEQUENCE [LARGE SCALE GENOMIC DNA]</scope>
    <source>
        <strain evidence="12">VKM Ac-2052</strain>
    </source>
</reference>
<dbReference type="PANTHER" id="PTHR30580:SF0">
    <property type="entry name" value="PRIMOSOMAL PROTEIN N"/>
    <property type="match status" value="1"/>
</dbReference>
<sequence>MAAQAAPEQLLIARVMLESPLPQLDRLFDYAVPAALRGQATPGVRVKVPLRSAGRIARGYIVETTEAVEYSGTLSEIDEVTSSVPVLTPAVWNLARRVSERAAGSASDVVRLAVPPRQVRVEKAWQLEQRSENPPVEYRANPTVTGYGERIIDSALDAGKRVAVAAIPAVHEVSPGVWVGRWAVTLAEAAARTLASGRSAIVAVPDYRDQQQLIEALAVLVPLDRISQLDARQPNADRYRAFLRCLEAAPRVIVGNRSVVYAPAENLGLIAVWDDADPLHNEPLSPYVSTRDVALVRQEQSGCALLFASHSRSTWLERLVEIGYVAPFAPDPAVLPHVIPTADQPGADAAAHARIPSAAWNTARRALEDGPVLVQVARPGYAPVLACQDCRTPARCRVCEGTLRLGGAHQTPSCELCGAIAADWHCRHCESTRIRLVTAGTGRTAEELGRAFPGVRVIVSDGERPRLTVDARPALVVATRGAEPVAAGGYRAILLLDGERMLARESLTVAEDCLRWWSNAIALAAPRAPAIIVGVGGALARALVTWSQHRFAAAELPDRRTLRFPPMVRLATVTGRPETVEQAISSLPDSVEGHESATIDVLGPVDAGDGLVRATIRFDYAFGSEVARSLRSSIIRNSTGRTKRQTSKATGTKTSFRPPPVLRVRFDDTEILE</sequence>
<feature type="region of interest" description="Disordered" evidence="9">
    <location>
        <begin position="636"/>
        <end position="660"/>
    </location>
</feature>
<evidence type="ECO:0000256" key="7">
    <source>
        <dbReference type="ARBA" id="ARBA00023125"/>
    </source>
</evidence>
<feature type="binding site" evidence="8">
    <location>
        <position position="426"/>
    </location>
    <ligand>
        <name>Zn(2+)</name>
        <dbReference type="ChEBI" id="CHEBI:29105"/>
        <label>1</label>
    </ligand>
</feature>
<dbReference type="RefSeq" id="WP_078713373.1">
    <property type="nucleotide sequence ID" value="NZ_FUYG01000002.1"/>
</dbReference>
<feature type="binding site" evidence="8">
    <location>
        <position position="396"/>
    </location>
    <ligand>
        <name>Zn(2+)</name>
        <dbReference type="ChEBI" id="CHEBI:29105"/>
        <label>2</label>
    </ligand>
</feature>
<comment type="cofactor">
    <cofactor evidence="8">
        <name>Zn(2+)</name>
        <dbReference type="ChEBI" id="CHEBI:29105"/>
    </cofactor>
    <text evidence="8">Binds 2 zinc ions per subunit.</text>
</comment>
<evidence type="ECO:0000313" key="11">
    <source>
        <dbReference type="EMBL" id="SKA84923.1"/>
    </source>
</evidence>
<organism evidence="11 12">
    <name type="scientific">Agreia bicolorata</name>
    <dbReference type="NCBI Taxonomy" id="110935"/>
    <lineage>
        <taxon>Bacteria</taxon>
        <taxon>Bacillati</taxon>
        <taxon>Actinomycetota</taxon>
        <taxon>Actinomycetes</taxon>
        <taxon>Micrococcales</taxon>
        <taxon>Microbacteriaceae</taxon>
        <taxon>Agreia</taxon>
    </lineage>
</organism>
<feature type="binding site" evidence="8">
    <location>
        <position position="387"/>
    </location>
    <ligand>
        <name>Zn(2+)</name>
        <dbReference type="ChEBI" id="CHEBI:29105"/>
        <label>1</label>
    </ligand>
</feature>
<gene>
    <name evidence="8" type="primary">priA</name>
    <name evidence="11" type="ORF">SAMN06295879_0673</name>
</gene>
<dbReference type="GO" id="GO:0006269">
    <property type="term" value="P:DNA replication, synthesis of primer"/>
    <property type="evidence" value="ECO:0007669"/>
    <property type="project" value="UniProtKB-KW"/>
</dbReference>
<dbReference type="InterPro" id="IPR041222">
    <property type="entry name" value="PriA_3primeBD"/>
</dbReference>
<dbReference type="Proteomes" id="UP000189735">
    <property type="component" value="Unassembled WGS sequence"/>
</dbReference>
<evidence type="ECO:0000256" key="2">
    <source>
        <dbReference type="ARBA" id="ARBA00022705"/>
    </source>
</evidence>
<dbReference type="AlphaFoldDB" id="A0A1T4X5L6"/>
<evidence type="ECO:0000256" key="9">
    <source>
        <dbReference type="SAM" id="MobiDB-lite"/>
    </source>
</evidence>
<keyword evidence="2 8" id="KW-0235">DNA replication</keyword>
<dbReference type="InterPro" id="IPR005259">
    <property type="entry name" value="PriA"/>
</dbReference>
<feature type="binding site" evidence="8">
    <location>
        <position position="429"/>
    </location>
    <ligand>
        <name>Zn(2+)</name>
        <dbReference type="ChEBI" id="CHEBI:29105"/>
        <label>1</label>
    </ligand>
</feature>
<protein>
    <recommendedName>
        <fullName evidence="8">Probable replication restart protein PriA</fullName>
    </recommendedName>
    <alternativeName>
        <fullName evidence="8">Putative ATP-dependent DNA helicase PriA</fullName>
    </alternativeName>
</protein>
<evidence type="ECO:0000256" key="6">
    <source>
        <dbReference type="ARBA" id="ARBA00022840"/>
    </source>
</evidence>
<dbReference type="HAMAP" id="MF_00983">
    <property type="entry name" value="PriA"/>
    <property type="match status" value="1"/>
</dbReference>
<evidence type="ECO:0000256" key="4">
    <source>
        <dbReference type="ARBA" id="ARBA00022741"/>
    </source>
</evidence>
<accession>A0A1T4X5L6</accession>
<dbReference type="InterPro" id="IPR027417">
    <property type="entry name" value="P-loop_NTPase"/>
</dbReference>
<dbReference type="InterPro" id="IPR042115">
    <property type="entry name" value="PriA_3primeBD_sf"/>
</dbReference>
<feature type="binding site" evidence="8">
    <location>
        <position position="399"/>
    </location>
    <ligand>
        <name>Zn(2+)</name>
        <dbReference type="ChEBI" id="CHEBI:29105"/>
        <label>2</label>
    </ligand>
</feature>
<evidence type="ECO:0000259" key="10">
    <source>
        <dbReference type="Pfam" id="PF17764"/>
    </source>
</evidence>
<dbReference type="GO" id="GO:0003677">
    <property type="term" value="F:DNA binding"/>
    <property type="evidence" value="ECO:0007669"/>
    <property type="project" value="UniProtKB-UniRule"/>
</dbReference>
<keyword evidence="5 8" id="KW-0862">Zinc</keyword>
<comment type="similarity">
    <text evidence="8">Belongs to the helicase family. PriA subfamily.</text>
</comment>